<evidence type="ECO:0000313" key="2">
    <source>
        <dbReference type="EMBL" id="CAH9079134.1"/>
    </source>
</evidence>
<dbReference type="OrthoDB" id="203237at2759"/>
<dbReference type="PANTHER" id="PTHR31676">
    <property type="entry name" value="T31J12.3 PROTEIN-RELATED"/>
    <property type="match status" value="1"/>
</dbReference>
<comment type="caution">
    <text evidence="2">The sequence shown here is derived from an EMBL/GenBank/DDBJ whole genome shotgun (WGS) entry which is preliminary data.</text>
</comment>
<dbReference type="Proteomes" id="UP001152484">
    <property type="component" value="Unassembled WGS sequence"/>
</dbReference>
<accession>A0A9P1E4C6</accession>
<evidence type="ECO:0008006" key="4">
    <source>
        <dbReference type="Google" id="ProtNLM"/>
    </source>
</evidence>
<evidence type="ECO:0000256" key="1">
    <source>
        <dbReference type="SAM" id="SignalP"/>
    </source>
</evidence>
<feature type="chain" id="PRO_5040157677" description="Secreted protein" evidence="1">
    <location>
        <begin position="26"/>
        <end position="160"/>
    </location>
</feature>
<feature type="signal peptide" evidence="1">
    <location>
        <begin position="1"/>
        <end position="25"/>
    </location>
</feature>
<keyword evidence="3" id="KW-1185">Reference proteome</keyword>
<name>A0A9P1E4C6_CUSEU</name>
<protein>
    <recommendedName>
        <fullName evidence="4">Secreted protein</fullName>
    </recommendedName>
</protein>
<proteinExistence type="predicted"/>
<keyword evidence="1" id="KW-0732">Signal</keyword>
<dbReference type="Pfam" id="PF04398">
    <property type="entry name" value="DUF538"/>
    <property type="match status" value="1"/>
</dbReference>
<evidence type="ECO:0000313" key="3">
    <source>
        <dbReference type="Proteomes" id="UP001152484"/>
    </source>
</evidence>
<dbReference type="AlphaFoldDB" id="A0A9P1E4C6"/>
<sequence>MYHPPLHMIAACFALLLGTTPAIDGLETAYDILQEYDFPIGILPTGVKSYEINKDTGKFAAYFDGSCSFTIKGYTLKYTNKITGTIFKGRLSNLGGVQVKIMLFWLNIVQVTHDGEDLNFSVGITSASFSVDNFYVCPQCGCGFSCLSRDSNLHSLVYSS</sequence>
<gene>
    <name evidence="2" type="ORF">CEURO_LOCUS7069</name>
</gene>
<dbReference type="InterPro" id="IPR007493">
    <property type="entry name" value="DUF538"/>
</dbReference>
<dbReference type="SUPFAM" id="SSF141562">
    <property type="entry name" value="At5g01610-like"/>
    <property type="match status" value="1"/>
</dbReference>
<dbReference type="InterPro" id="IPR036758">
    <property type="entry name" value="At5g01610-like"/>
</dbReference>
<dbReference type="PANTHER" id="PTHR31676:SF114">
    <property type="entry name" value="DUF538 FAMILY PROTEIN"/>
    <property type="match status" value="1"/>
</dbReference>
<reference evidence="2" key="1">
    <citation type="submission" date="2022-07" db="EMBL/GenBank/DDBJ databases">
        <authorList>
            <person name="Macas J."/>
            <person name="Novak P."/>
            <person name="Neumann P."/>
        </authorList>
    </citation>
    <scope>NUCLEOTIDE SEQUENCE</scope>
</reference>
<dbReference type="EMBL" id="CAMAPE010000010">
    <property type="protein sequence ID" value="CAH9079134.1"/>
    <property type="molecule type" value="Genomic_DNA"/>
</dbReference>
<dbReference type="Gene3D" id="2.30.240.10">
    <property type="entry name" value="At5g01610-like"/>
    <property type="match status" value="1"/>
</dbReference>
<organism evidence="2 3">
    <name type="scientific">Cuscuta europaea</name>
    <name type="common">European dodder</name>
    <dbReference type="NCBI Taxonomy" id="41803"/>
    <lineage>
        <taxon>Eukaryota</taxon>
        <taxon>Viridiplantae</taxon>
        <taxon>Streptophyta</taxon>
        <taxon>Embryophyta</taxon>
        <taxon>Tracheophyta</taxon>
        <taxon>Spermatophyta</taxon>
        <taxon>Magnoliopsida</taxon>
        <taxon>eudicotyledons</taxon>
        <taxon>Gunneridae</taxon>
        <taxon>Pentapetalae</taxon>
        <taxon>asterids</taxon>
        <taxon>lamiids</taxon>
        <taxon>Solanales</taxon>
        <taxon>Convolvulaceae</taxon>
        <taxon>Cuscuteae</taxon>
        <taxon>Cuscuta</taxon>
        <taxon>Cuscuta subgen. Cuscuta</taxon>
    </lineage>
</organism>